<proteinExistence type="predicted"/>
<protein>
    <submittedName>
        <fullName evidence="2">Uncharacterized protein</fullName>
    </submittedName>
</protein>
<sequence>MTTTPNPTAEQIVYDALGQCGMLLGTREHAARDAVERLRAAGLLGGDPTEERLLAALNAYQRTDHEQNGIKRPYVYAENLDDWGPQTIARMRAALAAAGVAPQEPNSCNDDGCLSDSFTPTPDEVRDRYADARAGIGEWTRFDESVKRAVEEAYEEFDRMIAAIEREAAARALDERKVAEVIEQMRDRSRKERDVAKESLGQFIARALCEAAKRGELNG</sequence>
<dbReference type="EMBL" id="JAEHOH010000038">
    <property type="protein sequence ID" value="MBK0420463.1"/>
    <property type="molecule type" value="Genomic_DNA"/>
</dbReference>
<name>A0A934QAC9_9MICO</name>
<feature type="region of interest" description="Disordered" evidence="1">
    <location>
        <begin position="102"/>
        <end position="124"/>
    </location>
</feature>
<keyword evidence="3" id="KW-1185">Reference proteome</keyword>
<dbReference type="Proteomes" id="UP000608530">
    <property type="component" value="Unassembled WGS sequence"/>
</dbReference>
<dbReference type="RefSeq" id="WP_200116596.1">
    <property type="nucleotide sequence ID" value="NZ_JAEHOH010000038.1"/>
</dbReference>
<dbReference type="AlphaFoldDB" id="A0A934QAC9"/>
<reference evidence="2" key="1">
    <citation type="submission" date="2020-12" db="EMBL/GenBank/DDBJ databases">
        <title>Leucobacter sp. CAS1, isolated from Chromium sludge.</title>
        <authorList>
            <person name="Xu Z."/>
        </authorList>
    </citation>
    <scope>NUCLEOTIDE SEQUENCE</scope>
    <source>
        <strain evidence="2">CSA1</strain>
    </source>
</reference>
<evidence type="ECO:0000313" key="3">
    <source>
        <dbReference type="Proteomes" id="UP000608530"/>
    </source>
</evidence>
<comment type="caution">
    <text evidence="2">The sequence shown here is derived from an EMBL/GenBank/DDBJ whole genome shotgun (WGS) entry which is preliminary data.</text>
</comment>
<evidence type="ECO:0000313" key="2">
    <source>
        <dbReference type="EMBL" id="MBK0420463.1"/>
    </source>
</evidence>
<evidence type="ECO:0000256" key="1">
    <source>
        <dbReference type="SAM" id="MobiDB-lite"/>
    </source>
</evidence>
<organism evidence="2 3">
    <name type="scientific">Leucobacter chromiisoli</name>
    <dbReference type="NCBI Taxonomy" id="2796471"/>
    <lineage>
        <taxon>Bacteria</taxon>
        <taxon>Bacillati</taxon>
        <taxon>Actinomycetota</taxon>
        <taxon>Actinomycetes</taxon>
        <taxon>Micrococcales</taxon>
        <taxon>Microbacteriaceae</taxon>
        <taxon>Leucobacter</taxon>
    </lineage>
</organism>
<gene>
    <name evidence="2" type="ORF">JD276_15675</name>
</gene>
<accession>A0A934QAC9</accession>